<dbReference type="Proteomes" id="UP000326837">
    <property type="component" value="Chromosome"/>
</dbReference>
<evidence type="ECO:0000313" key="1">
    <source>
        <dbReference type="EMBL" id="BBO32853.1"/>
    </source>
</evidence>
<dbReference type="SUPFAM" id="SSF51556">
    <property type="entry name" value="Metallo-dependent hydrolases"/>
    <property type="match status" value="1"/>
</dbReference>
<sequence>MKLIADSHLDLAWNALLMNRDLTWPIAELNAREAAHRDAPGRGCATTTLPEMRRGAIAICLGTLVAGASSQGSASRFTFASVDVANSVARGQLNYYQRLAARGEIRLIGSGVELADHVARWQAADEATRAALPIGLVVAFEGCDAVTAPAEAADWFKLGLRCASLVHYGHGRYAGGTGTTAPLTDLGRELLAEFTSLGILLDVTHLSDLAFEQTLDAFGGVIFASHQNCRELVPGGRQFSDWQLQQVIARDGVIGVAGDAWMLSAKWPSQASGEAKPSREIVPISTMADHIDHICQLAGNALHAAIGSDLDGGFGTEQTPHQLDTIADLQRLDAILSQRGYSTEDVDRILSGNWIRFLQQHLANVPCGG</sequence>
<gene>
    <name evidence="1" type="ORF">PLANPX_2465</name>
</gene>
<proteinExistence type="predicted"/>
<keyword evidence="2" id="KW-1185">Reference proteome</keyword>
<dbReference type="InterPro" id="IPR032466">
    <property type="entry name" value="Metal_Hydrolase"/>
</dbReference>
<dbReference type="PROSITE" id="PS51365">
    <property type="entry name" value="RENAL_DIPEPTIDASE_2"/>
    <property type="match status" value="1"/>
</dbReference>
<evidence type="ECO:0000313" key="2">
    <source>
        <dbReference type="Proteomes" id="UP000326837"/>
    </source>
</evidence>
<dbReference type="GO" id="GO:0070573">
    <property type="term" value="F:metallodipeptidase activity"/>
    <property type="evidence" value="ECO:0007669"/>
    <property type="project" value="InterPro"/>
</dbReference>
<accession>A0A5K7XF44</accession>
<dbReference type="PANTHER" id="PTHR10443:SF12">
    <property type="entry name" value="DIPEPTIDASE"/>
    <property type="match status" value="1"/>
</dbReference>
<dbReference type="Gene3D" id="3.20.20.140">
    <property type="entry name" value="Metal-dependent hydrolases"/>
    <property type="match status" value="1"/>
</dbReference>
<dbReference type="EMBL" id="AP021861">
    <property type="protein sequence ID" value="BBO32853.1"/>
    <property type="molecule type" value="Genomic_DNA"/>
</dbReference>
<dbReference type="KEGG" id="lpav:PLANPX_2465"/>
<evidence type="ECO:0008006" key="3">
    <source>
        <dbReference type="Google" id="ProtNLM"/>
    </source>
</evidence>
<dbReference type="GO" id="GO:0006508">
    <property type="term" value="P:proteolysis"/>
    <property type="evidence" value="ECO:0007669"/>
    <property type="project" value="InterPro"/>
</dbReference>
<dbReference type="RefSeq" id="WP_152098747.1">
    <property type="nucleotide sequence ID" value="NZ_AP021861.1"/>
</dbReference>
<dbReference type="PANTHER" id="PTHR10443">
    <property type="entry name" value="MICROSOMAL DIPEPTIDASE"/>
    <property type="match status" value="1"/>
</dbReference>
<dbReference type="Pfam" id="PF01244">
    <property type="entry name" value="Peptidase_M19"/>
    <property type="match status" value="1"/>
</dbReference>
<name>A0A5K7XF44_9BACT</name>
<dbReference type="AlphaFoldDB" id="A0A5K7XF44"/>
<reference evidence="2" key="1">
    <citation type="submission" date="2019-10" db="EMBL/GenBank/DDBJ databases">
        <title>Lacipirellula parvula gen. nov., sp. nov., representing a lineage of planctomycetes widespread in freshwater anoxic habitats, and description of the family Lacipirellulaceae.</title>
        <authorList>
            <person name="Dedysh S.N."/>
            <person name="Kulichevskaya I.S."/>
            <person name="Beletsky A.V."/>
            <person name="Rakitin A.L."/>
            <person name="Mardanov A.V."/>
            <person name="Ivanova A.A."/>
            <person name="Saltykova V.X."/>
            <person name="Rijpstra W.I.C."/>
            <person name="Sinninghe Damste J.S."/>
            <person name="Ravin N.V."/>
        </authorList>
    </citation>
    <scope>NUCLEOTIDE SEQUENCE [LARGE SCALE GENOMIC DNA]</scope>
    <source>
        <strain evidence="2">PX69</strain>
    </source>
</reference>
<organism evidence="1 2">
    <name type="scientific">Lacipirellula parvula</name>
    <dbReference type="NCBI Taxonomy" id="2650471"/>
    <lineage>
        <taxon>Bacteria</taxon>
        <taxon>Pseudomonadati</taxon>
        <taxon>Planctomycetota</taxon>
        <taxon>Planctomycetia</taxon>
        <taxon>Pirellulales</taxon>
        <taxon>Lacipirellulaceae</taxon>
        <taxon>Lacipirellula</taxon>
    </lineage>
</organism>
<protein>
    <recommendedName>
        <fullName evidence="3">Peptidase</fullName>
    </recommendedName>
</protein>
<dbReference type="InterPro" id="IPR008257">
    <property type="entry name" value="Pept_M19"/>
</dbReference>